<dbReference type="EMBL" id="BOPV01000001">
    <property type="protein sequence ID" value="GIL40761.1"/>
    <property type="molecule type" value="Genomic_DNA"/>
</dbReference>
<dbReference type="RefSeq" id="WP_420243951.1">
    <property type="nucleotide sequence ID" value="NZ_BOPV01000001.1"/>
</dbReference>
<accession>A0A8S8XFL3</accession>
<keyword evidence="2" id="KW-1185">Reference proteome</keyword>
<sequence>MIIDIPGTQGDDRFQFAKVGANFHVFDNNTGTDTNLGALTGQDQVAFNLGAGDDTLSVQGQQPAGLTTTIDGGDGFDTVNFTVLNFILEATPSISIGRGVDGVDINFANSGVFQASRVESLSVTARTDHLQIDDFSKSELQSIEFNLQNHVTAVDYNGTTGNDIVDIDNFGDGSLFLVNRVSFQFTQLENIDPKGTLHVNLGAGDDVFNIVSDPIFGMTVNGGAGNDIFFFNTVTAAVQIADFTAHRGTANGDVVALRNYPDHSFADLLKNHHLFQAGDDVQLTDGQHVIATLQHVQLSTLTAADFAFS</sequence>
<dbReference type="PRINTS" id="PR00313">
    <property type="entry name" value="CABNDNGRPT"/>
</dbReference>
<dbReference type="AlphaFoldDB" id="A0A8S8XFL3"/>
<proteinExistence type="predicted"/>
<evidence type="ECO:0000313" key="2">
    <source>
        <dbReference type="Proteomes" id="UP000681075"/>
    </source>
</evidence>
<evidence type="ECO:0000313" key="1">
    <source>
        <dbReference type="EMBL" id="GIL40761.1"/>
    </source>
</evidence>
<comment type="caution">
    <text evidence="1">The sequence shown here is derived from an EMBL/GenBank/DDBJ whole genome shotgun (WGS) entry which is preliminary data.</text>
</comment>
<organism evidence="1 2">
    <name type="scientific">Roseiterribacter gracilis</name>
    <dbReference type="NCBI Taxonomy" id="2812848"/>
    <lineage>
        <taxon>Bacteria</taxon>
        <taxon>Pseudomonadati</taxon>
        <taxon>Pseudomonadota</taxon>
        <taxon>Alphaproteobacteria</taxon>
        <taxon>Rhodospirillales</taxon>
        <taxon>Roseiterribacteraceae</taxon>
        <taxon>Roseiterribacter</taxon>
    </lineage>
</organism>
<reference evidence="1" key="1">
    <citation type="submission" date="2021-02" db="EMBL/GenBank/DDBJ databases">
        <title>Genome sequence of Rhodospirillales sp. strain TMPK1 isolated from soil.</title>
        <authorList>
            <person name="Nakai R."/>
            <person name="Kusada H."/>
            <person name="Tamaki H."/>
        </authorList>
    </citation>
    <scope>NUCLEOTIDE SEQUENCE</scope>
    <source>
        <strain evidence="1">TMPK1</strain>
    </source>
</reference>
<name>A0A8S8XFL3_9PROT</name>
<protein>
    <submittedName>
        <fullName evidence="1">Uncharacterized protein</fullName>
    </submittedName>
</protein>
<gene>
    <name evidence="1" type="ORF">TMPK1_29980</name>
</gene>
<dbReference type="Proteomes" id="UP000681075">
    <property type="component" value="Unassembled WGS sequence"/>
</dbReference>